<reference evidence="3 4" key="3">
    <citation type="submission" date="2019-11" db="EMBL/GenBank/DDBJ databases">
        <title>Type strains purchased from KCTC, JCM and DSMZ.</title>
        <authorList>
            <person name="Lu H."/>
        </authorList>
    </citation>
    <scope>NUCLEOTIDE SEQUENCE [LARGE SCALE GENOMIC DNA]</scope>
    <source>
        <strain evidence="3 4">KCTC 52429</strain>
    </source>
</reference>
<name>A0A6I3T641_9BURK</name>
<sequence>MNQAVASSQLTEFDFIVVVDASGSMSTEDMNGRSRWEYMQETVCAFARDLGKLDSDGIDIVTFGGPQITTHEGVTADKVSEVFASRAPRGGTPLTEALQAAFKLAGKSDKKDFIIVFTDGVPDDKAGAARAIIEQSQRQETDDALTILFVQVGRDPAATAYLRKLDDELAGAKFDIVDAKTMDEAEAFATTAELIEAAIND</sequence>
<dbReference type="Pfam" id="PF13519">
    <property type="entry name" value="VWA_2"/>
    <property type="match status" value="1"/>
</dbReference>
<keyword evidence="5" id="KW-1185">Reference proteome</keyword>
<reference evidence="2" key="4">
    <citation type="submission" date="2024-05" db="EMBL/GenBank/DDBJ databases">
        <authorList>
            <person name="Sun Q."/>
            <person name="Zhou Y."/>
        </authorList>
    </citation>
    <scope>NUCLEOTIDE SEQUENCE</scope>
    <source>
        <strain evidence="2">CGMCC 1.15931</strain>
    </source>
</reference>
<gene>
    <name evidence="2" type="ORF">GCM10011572_53700</name>
    <name evidence="3" type="ORF">GM672_27065</name>
</gene>
<dbReference type="OrthoDB" id="1523785at2"/>
<dbReference type="Proteomes" id="UP000622638">
    <property type="component" value="Unassembled WGS sequence"/>
</dbReference>
<accession>A0A6I3T641</accession>
<dbReference type="PROSITE" id="PS50234">
    <property type="entry name" value="VWFA"/>
    <property type="match status" value="1"/>
</dbReference>
<dbReference type="RefSeq" id="WP_155473603.1">
    <property type="nucleotide sequence ID" value="NZ_BMKG01000055.1"/>
</dbReference>
<protein>
    <submittedName>
        <fullName evidence="3">VWA domain-containing protein</fullName>
    </submittedName>
</protein>
<dbReference type="PANTHER" id="PTHR34706">
    <property type="entry name" value="SLR1338 PROTEIN"/>
    <property type="match status" value="1"/>
</dbReference>
<comment type="caution">
    <text evidence="3">The sequence shown here is derived from an EMBL/GenBank/DDBJ whole genome shotgun (WGS) entry which is preliminary data.</text>
</comment>
<evidence type="ECO:0000313" key="4">
    <source>
        <dbReference type="Proteomes" id="UP000430634"/>
    </source>
</evidence>
<dbReference type="EMBL" id="BMKG01000055">
    <property type="protein sequence ID" value="GGC25557.1"/>
    <property type="molecule type" value="Genomic_DNA"/>
</dbReference>
<dbReference type="SMART" id="SM00327">
    <property type="entry name" value="VWA"/>
    <property type="match status" value="1"/>
</dbReference>
<organism evidence="3 4">
    <name type="scientific">Pseudoduganella buxea</name>
    <dbReference type="NCBI Taxonomy" id="1949069"/>
    <lineage>
        <taxon>Bacteria</taxon>
        <taxon>Pseudomonadati</taxon>
        <taxon>Pseudomonadota</taxon>
        <taxon>Betaproteobacteria</taxon>
        <taxon>Burkholderiales</taxon>
        <taxon>Oxalobacteraceae</taxon>
        <taxon>Telluria group</taxon>
        <taxon>Pseudoduganella</taxon>
    </lineage>
</organism>
<evidence type="ECO:0000259" key="1">
    <source>
        <dbReference type="PROSITE" id="PS50234"/>
    </source>
</evidence>
<dbReference type="EMBL" id="WNKZ01000168">
    <property type="protein sequence ID" value="MTV56385.1"/>
    <property type="molecule type" value="Genomic_DNA"/>
</dbReference>
<dbReference type="SUPFAM" id="SSF53300">
    <property type="entry name" value="vWA-like"/>
    <property type="match status" value="1"/>
</dbReference>
<reference evidence="2" key="1">
    <citation type="journal article" date="2014" name="Int. J. Syst. Evol. Microbiol.">
        <title>Complete genome of a new Firmicutes species belonging to the dominant human colonic microbiota ('Ruminococcus bicirculans') reveals two chromosomes and a selective capacity to utilize plant glucans.</title>
        <authorList>
            <consortium name="NISC Comparative Sequencing Program"/>
            <person name="Wegmann U."/>
            <person name="Louis P."/>
            <person name="Goesmann A."/>
            <person name="Henrissat B."/>
            <person name="Duncan S.H."/>
            <person name="Flint H.J."/>
        </authorList>
    </citation>
    <scope>NUCLEOTIDE SEQUENCE</scope>
    <source>
        <strain evidence="2">CGMCC 1.15931</strain>
    </source>
</reference>
<evidence type="ECO:0000313" key="5">
    <source>
        <dbReference type="Proteomes" id="UP000622638"/>
    </source>
</evidence>
<dbReference type="InterPro" id="IPR036465">
    <property type="entry name" value="vWFA_dom_sf"/>
</dbReference>
<evidence type="ECO:0000313" key="3">
    <source>
        <dbReference type="EMBL" id="MTV56385.1"/>
    </source>
</evidence>
<dbReference type="Gene3D" id="3.40.50.410">
    <property type="entry name" value="von Willebrand factor, type A domain"/>
    <property type="match status" value="1"/>
</dbReference>
<dbReference type="InterPro" id="IPR002035">
    <property type="entry name" value="VWF_A"/>
</dbReference>
<feature type="domain" description="VWFA" evidence="1">
    <location>
        <begin position="14"/>
        <end position="194"/>
    </location>
</feature>
<reference evidence="5" key="2">
    <citation type="journal article" date="2019" name="Int. J. Syst. Evol. Microbiol.">
        <title>The Global Catalogue of Microorganisms (GCM) 10K type strain sequencing project: providing services to taxonomists for standard genome sequencing and annotation.</title>
        <authorList>
            <consortium name="The Broad Institute Genomics Platform"/>
            <consortium name="The Broad Institute Genome Sequencing Center for Infectious Disease"/>
            <person name="Wu L."/>
            <person name="Ma J."/>
        </authorList>
    </citation>
    <scope>NUCLEOTIDE SEQUENCE [LARGE SCALE GENOMIC DNA]</scope>
    <source>
        <strain evidence="5">CGMCC 1.15931</strain>
    </source>
</reference>
<dbReference type="Proteomes" id="UP000430634">
    <property type="component" value="Unassembled WGS sequence"/>
</dbReference>
<proteinExistence type="predicted"/>
<dbReference type="AlphaFoldDB" id="A0A6I3T641"/>
<dbReference type="PANTHER" id="PTHR34706:SF1">
    <property type="entry name" value="VWFA DOMAIN-CONTAINING PROTEIN"/>
    <property type="match status" value="1"/>
</dbReference>
<evidence type="ECO:0000313" key="2">
    <source>
        <dbReference type="EMBL" id="GGC25557.1"/>
    </source>
</evidence>